<dbReference type="AlphaFoldDB" id="A0A1Y3MCK5"/>
<feature type="domain" description="N-acetyltransferase" evidence="1">
    <location>
        <begin position="1"/>
        <end position="140"/>
    </location>
</feature>
<dbReference type="Gene3D" id="3.40.630.30">
    <property type="match status" value="2"/>
</dbReference>
<dbReference type="Pfam" id="PF00583">
    <property type="entry name" value="Acetyltransf_1"/>
    <property type="match status" value="1"/>
</dbReference>
<dbReference type="Pfam" id="PF13508">
    <property type="entry name" value="Acetyltransf_7"/>
    <property type="match status" value="1"/>
</dbReference>
<name>A0A1Y3MCK5_9BACI</name>
<evidence type="ECO:0000313" key="2">
    <source>
        <dbReference type="EMBL" id="OUM46591.1"/>
    </source>
</evidence>
<accession>A0A1Y3MCK5</accession>
<sequence>MIRECKFEDLEQLIKMSSMEVIDHDLNNMMKIFRDSKNFLVWDELGVKGFAYVIIRNEEKREWDIQVYVDPRERRKGIGTLLHQEIYKIVESENPSILVTGVRVDKENPAAFYERYGYKKWFGSPSMCYTGGVQPEVDIEFIPYEDKFYEQYAECRTECFYEIAVKNDFKPYVIPLNEKDKKTLSNKPIYVTLHNDQLVGAVTVEDGYLDHIMVSPAYQGKGYGKKITQFGINKALSKGATSIQLCYIEGNSKAENLYKLLGFETFQIMHVYREFMD</sequence>
<comment type="caution">
    <text evidence="2">The sequence shown here is derived from an EMBL/GenBank/DDBJ whole genome shotgun (WGS) entry which is preliminary data.</text>
</comment>
<dbReference type="PANTHER" id="PTHR43072:SF60">
    <property type="entry name" value="L-2,4-DIAMINOBUTYRIC ACID ACETYLTRANSFERASE"/>
    <property type="match status" value="1"/>
</dbReference>
<proteinExistence type="predicted"/>
<evidence type="ECO:0000259" key="1">
    <source>
        <dbReference type="PROSITE" id="PS51186"/>
    </source>
</evidence>
<evidence type="ECO:0000313" key="3">
    <source>
        <dbReference type="Proteomes" id="UP000195321"/>
    </source>
</evidence>
<dbReference type="PROSITE" id="PS51186">
    <property type="entry name" value="GNAT"/>
    <property type="match status" value="2"/>
</dbReference>
<protein>
    <submittedName>
        <fullName evidence="2">GNAT family N-acetyltransferase</fullName>
    </submittedName>
</protein>
<reference evidence="2 3" key="1">
    <citation type="submission" date="2017-02" db="EMBL/GenBank/DDBJ databases">
        <title>Bacillus pseudomycoides isolate FSL K6-0042.</title>
        <authorList>
            <person name="Kovac J."/>
        </authorList>
    </citation>
    <scope>NUCLEOTIDE SEQUENCE [LARGE SCALE GENOMIC DNA]</scope>
    <source>
        <strain evidence="2 3">FSL K6-0042</strain>
    </source>
</reference>
<gene>
    <name evidence="2" type="ORF">BW425_22810</name>
</gene>
<dbReference type="PANTHER" id="PTHR43072">
    <property type="entry name" value="N-ACETYLTRANSFERASE"/>
    <property type="match status" value="1"/>
</dbReference>
<organism evidence="2 3">
    <name type="scientific">Bacillus pseudomycoides</name>
    <dbReference type="NCBI Taxonomy" id="64104"/>
    <lineage>
        <taxon>Bacteria</taxon>
        <taxon>Bacillati</taxon>
        <taxon>Bacillota</taxon>
        <taxon>Bacilli</taxon>
        <taxon>Bacillales</taxon>
        <taxon>Bacillaceae</taxon>
        <taxon>Bacillus</taxon>
        <taxon>Bacillus cereus group</taxon>
    </lineage>
</organism>
<dbReference type="CDD" id="cd04301">
    <property type="entry name" value="NAT_SF"/>
    <property type="match status" value="2"/>
</dbReference>
<dbReference type="RefSeq" id="WP_016115875.1">
    <property type="nucleotide sequence ID" value="NZ_CP189809.1"/>
</dbReference>
<dbReference type="InterPro" id="IPR000182">
    <property type="entry name" value="GNAT_dom"/>
</dbReference>
<feature type="domain" description="N-acetyltransferase" evidence="1">
    <location>
        <begin position="139"/>
        <end position="277"/>
    </location>
</feature>
<dbReference type="Proteomes" id="UP000195321">
    <property type="component" value="Unassembled WGS sequence"/>
</dbReference>
<dbReference type="GO" id="GO:0016747">
    <property type="term" value="F:acyltransferase activity, transferring groups other than amino-acyl groups"/>
    <property type="evidence" value="ECO:0007669"/>
    <property type="project" value="InterPro"/>
</dbReference>
<dbReference type="InterPro" id="IPR016181">
    <property type="entry name" value="Acyl_CoA_acyltransferase"/>
</dbReference>
<dbReference type="EMBL" id="MWPX01000040">
    <property type="protein sequence ID" value="OUM46591.1"/>
    <property type="molecule type" value="Genomic_DNA"/>
</dbReference>
<keyword evidence="2" id="KW-0808">Transferase</keyword>
<dbReference type="SUPFAM" id="SSF55729">
    <property type="entry name" value="Acyl-CoA N-acyltransferases (Nat)"/>
    <property type="match status" value="2"/>
</dbReference>